<proteinExistence type="predicted"/>
<reference evidence="2" key="1">
    <citation type="journal article" date="2019" name="Int. J. Syst. Evol. Microbiol.">
        <title>The Global Catalogue of Microorganisms (GCM) 10K type strain sequencing project: providing services to taxonomists for standard genome sequencing and annotation.</title>
        <authorList>
            <consortium name="The Broad Institute Genomics Platform"/>
            <consortium name="The Broad Institute Genome Sequencing Center for Infectious Disease"/>
            <person name="Wu L."/>
            <person name="Ma J."/>
        </authorList>
    </citation>
    <scope>NUCLEOTIDE SEQUENCE [LARGE SCALE GENOMIC DNA]</scope>
    <source>
        <strain evidence="2">WYCCWR 12678</strain>
    </source>
</reference>
<protein>
    <submittedName>
        <fullName evidence="1">Sporulation protein</fullName>
    </submittedName>
</protein>
<dbReference type="PANTHER" id="PTHR40053:SF1">
    <property type="entry name" value="SPORULATION-CONTROL PROTEIN SPO0M"/>
    <property type="match status" value="1"/>
</dbReference>
<accession>A0ABV9PXJ8</accession>
<organism evidence="1 2">
    <name type="scientific">Effusibacillus consociatus</name>
    <dbReference type="NCBI Taxonomy" id="1117041"/>
    <lineage>
        <taxon>Bacteria</taxon>
        <taxon>Bacillati</taxon>
        <taxon>Bacillota</taxon>
        <taxon>Bacilli</taxon>
        <taxon>Bacillales</taxon>
        <taxon>Alicyclobacillaceae</taxon>
        <taxon>Effusibacillus</taxon>
    </lineage>
</organism>
<dbReference type="Proteomes" id="UP001596002">
    <property type="component" value="Unassembled WGS sequence"/>
</dbReference>
<keyword evidence="2" id="KW-1185">Reference proteome</keyword>
<dbReference type="EMBL" id="JBHSHC010000028">
    <property type="protein sequence ID" value="MFC4766671.1"/>
    <property type="molecule type" value="Genomic_DNA"/>
</dbReference>
<dbReference type="PANTHER" id="PTHR40053">
    <property type="entry name" value="SPORULATION-CONTROL PROTEIN SPO0M"/>
    <property type="match status" value="1"/>
</dbReference>
<name>A0ABV9PXJ8_9BACL</name>
<evidence type="ECO:0000313" key="2">
    <source>
        <dbReference type="Proteomes" id="UP001596002"/>
    </source>
</evidence>
<gene>
    <name evidence="1" type="ORF">ACFO8Q_04670</name>
</gene>
<dbReference type="RefSeq" id="WP_380024568.1">
    <property type="nucleotide sequence ID" value="NZ_JBHSHC010000028.1"/>
</dbReference>
<sequence>MSFFKRALASIGIGSAQVNAHLEKTAYQVGEEVRGVATVEGGNADQQIDNIYMYVMTQYSKEENDRKVKLNGVVGKFLVSAPFSLKAGETKEIPFAFVLPYETPVTQGRIPVWIETGLDIPSAVDPKDTDVVQVLPSTLQTVVLDAVNSLGFRLRKTDCEYSRVRHSHPFVQEFEFVPAGGPFRGHLDELEVVFLSGDADAVEVLLQVDKKARGLFGGLQESLGLDERYVRFTVTSELAHSGSLTAQIQNIIERNLR</sequence>
<comment type="caution">
    <text evidence="1">The sequence shown here is derived from an EMBL/GenBank/DDBJ whole genome shotgun (WGS) entry which is preliminary data.</text>
</comment>
<dbReference type="Pfam" id="PF07070">
    <property type="entry name" value="Spo0M"/>
    <property type="match status" value="1"/>
</dbReference>
<evidence type="ECO:0000313" key="1">
    <source>
        <dbReference type="EMBL" id="MFC4766671.1"/>
    </source>
</evidence>
<dbReference type="InterPro" id="IPR009776">
    <property type="entry name" value="Spore_0_M"/>
</dbReference>